<dbReference type="EMBL" id="DVMZ01000044">
    <property type="protein sequence ID" value="HIU58753.1"/>
    <property type="molecule type" value="Genomic_DNA"/>
</dbReference>
<name>A0A9D1ME06_9FIRM</name>
<evidence type="ECO:0000313" key="2">
    <source>
        <dbReference type="EMBL" id="HIU58753.1"/>
    </source>
</evidence>
<evidence type="ECO:0000259" key="1">
    <source>
        <dbReference type="Pfam" id="PF23864"/>
    </source>
</evidence>
<sequence length="137" mass="16394">MKLTLANVRQVKRNTESPLTRRVCNYVIDRWGDYSDKKHIFTDVLHYGCQSGVVGELIYYSDTVRFYKQYRQEINELLYDMMNETGLYAPSELFGDKWDKEDPLAQDTYNQNLLAWFGFEETLRNIGYKFEQLENYI</sequence>
<proteinExistence type="predicted"/>
<dbReference type="InterPro" id="IPR055646">
    <property type="entry name" value="DUF7222"/>
</dbReference>
<feature type="domain" description="DUF7222" evidence="1">
    <location>
        <begin position="27"/>
        <end position="126"/>
    </location>
</feature>
<dbReference type="Pfam" id="PF23864">
    <property type="entry name" value="DUF7222"/>
    <property type="match status" value="1"/>
</dbReference>
<evidence type="ECO:0000313" key="3">
    <source>
        <dbReference type="Proteomes" id="UP000824081"/>
    </source>
</evidence>
<accession>A0A9D1ME06</accession>
<gene>
    <name evidence="2" type="ORF">IAC57_01500</name>
</gene>
<comment type="caution">
    <text evidence="2">The sequence shown here is derived from an EMBL/GenBank/DDBJ whole genome shotgun (WGS) entry which is preliminary data.</text>
</comment>
<dbReference type="Proteomes" id="UP000824081">
    <property type="component" value="Unassembled WGS sequence"/>
</dbReference>
<reference evidence="2" key="1">
    <citation type="submission" date="2020-10" db="EMBL/GenBank/DDBJ databases">
        <authorList>
            <person name="Gilroy R."/>
        </authorList>
    </citation>
    <scope>NUCLEOTIDE SEQUENCE</scope>
    <source>
        <strain evidence="2">11687</strain>
    </source>
</reference>
<reference evidence="2" key="2">
    <citation type="journal article" date="2021" name="PeerJ">
        <title>Extensive microbial diversity within the chicken gut microbiome revealed by metagenomics and culture.</title>
        <authorList>
            <person name="Gilroy R."/>
            <person name="Ravi A."/>
            <person name="Getino M."/>
            <person name="Pursley I."/>
            <person name="Horton D.L."/>
            <person name="Alikhan N.F."/>
            <person name="Baker D."/>
            <person name="Gharbi K."/>
            <person name="Hall N."/>
            <person name="Watson M."/>
            <person name="Adriaenssens E.M."/>
            <person name="Foster-Nyarko E."/>
            <person name="Jarju S."/>
            <person name="Secka A."/>
            <person name="Antonio M."/>
            <person name="Oren A."/>
            <person name="Chaudhuri R.R."/>
            <person name="La Ragione R."/>
            <person name="Hildebrand F."/>
            <person name="Pallen M.J."/>
        </authorList>
    </citation>
    <scope>NUCLEOTIDE SEQUENCE</scope>
    <source>
        <strain evidence="2">11687</strain>
    </source>
</reference>
<organism evidence="2 3">
    <name type="scientific">Candidatus Scatosoma pullistercoris</name>
    <dbReference type="NCBI Taxonomy" id="2840934"/>
    <lineage>
        <taxon>Bacteria</taxon>
        <taxon>Bacillati</taxon>
        <taxon>Bacillota</taxon>
        <taxon>Clostridia</taxon>
        <taxon>Candidatus Scatosoma</taxon>
    </lineage>
</organism>
<protein>
    <recommendedName>
        <fullName evidence="1">DUF7222 domain-containing protein</fullName>
    </recommendedName>
</protein>
<dbReference type="AlphaFoldDB" id="A0A9D1ME06"/>